<feature type="compositionally biased region" description="Basic and acidic residues" evidence="8">
    <location>
        <begin position="612"/>
        <end position="631"/>
    </location>
</feature>
<keyword evidence="10" id="KW-1185">Reference proteome</keyword>
<dbReference type="GO" id="GO:0033557">
    <property type="term" value="C:Slx1-Slx4 complex"/>
    <property type="evidence" value="ECO:0007669"/>
    <property type="project" value="InterPro"/>
</dbReference>
<evidence type="ECO:0000256" key="3">
    <source>
        <dbReference type="ARBA" id="ARBA00022763"/>
    </source>
</evidence>
<evidence type="ECO:0000313" key="10">
    <source>
        <dbReference type="Proteomes" id="UP001211065"/>
    </source>
</evidence>
<dbReference type="EMBL" id="JADGJW010000042">
    <property type="protein sequence ID" value="KAJ3226179.1"/>
    <property type="molecule type" value="Genomic_DNA"/>
</dbReference>
<keyword evidence="6" id="KW-0539">Nucleus</keyword>
<name>A0AAD5Y2S8_9FUNG</name>
<evidence type="ECO:0000256" key="8">
    <source>
        <dbReference type="SAM" id="MobiDB-lite"/>
    </source>
</evidence>
<dbReference type="InterPro" id="IPR018574">
    <property type="entry name" value="Structure-sp_endonuc_su_Slx4"/>
</dbReference>
<feature type="region of interest" description="Disordered" evidence="8">
    <location>
        <begin position="606"/>
        <end position="639"/>
    </location>
</feature>
<keyword evidence="4" id="KW-0233">DNA recombination</keyword>
<comment type="subcellular location">
    <subcellularLocation>
        <location evidence="1">Nucleus</location>
    </subcellularLocation>
</comment>
<comment type="caution">
    <text evidence="9">The sequence shown here is derived from an EMBL/GenBank/DDBJ whole genome shotgun (WGS) entry which is preliminary data.</text>
</comment>
<dbReference type="Pfam" id="PF09494">
    <property type="entry name" value="Slx4"/>
    <property type="match status" value="1"/>
</dbReference>
<organism evidence="9 10">
    <name type="scientific">Clydaea vesicula</name>
    <dbReference type="NCBI Taxonomy" id="447962"/>
    <lineage>
        <taxon>Eukaryota</taxon>
        <taxon>Fungi</taxon>
        <taxon>Fungi incertae sedis</taxon>
        <taxon>Chytridiomycota</taxon>
        <taxon>Chytridiomycota incertae sedis</taxon>
        <taxon>Chytridiomycetes</taxon>
        <taxon>Lobulomycetales</taxon>
        <taxon>Lobulomycetaceae</taxon>
        <taxon>Clydaea</taxon>
    </lineage>
</organism>
<keyword evidence="5" id="KW-0234">DNA repair</keyword>
<sequence>MNMCLDGTLSPLNKNEQVLEHEKILIESDGEDFIQTDNINKGSKKINNNFSQKKLQKKEIKKLEKNDPELQLGLTLSKSLKGIKSRSKKRKIGDPFFDGSNLLCREEVDKILLTKDRIDNILDGVVAGKSPEEDLNENTIFPENETKLDFTLWEKQAGRATDEAFYNVDIMKGISETEEGGITKHISELKAEYSKTVKKEENLLFDKINALKAEFNEKLLQLKENRDLKIKTLISEHNIKMKNSKILINTKPIQADKEEEILNIGGDFKENSIKQNVGTDSKTDGVKIEQLENRNVNSQIKSCQLEIVEETIENIDPLIGEGDINIDDHDCKDDKNSVSEHANIYENFSDYHSDVTYDLTKEELLKDISKKTENNNNALKKKRIISPVKEIKENFTIRKISKNKSSKIIPKEFNLNFDVSPLSLPTISPVNKQSWNSQFNSQMLRKEQLSEYPKFNEKEETFYSLNDASVCNIYTNDNCLDVPDDFNDDYYNFSDYDLLTNASKFENAEGSTVIHIGEDDELDFVNTQKGTEEPEKKEKKTFLHLRESSLLKKKEGVKKVKEKGTVEKDITEVYKVIKKKPGNISEKIMELSADGCLNKKKTVKVAKKPKEKKNDNASNHEELADVRENTREFPSVENPGCPEYHKMSLTELKNIAGRVGIKPGTKIQLIKELKKIWFELNQTNYVSNEEELKIEENLIVLQKKLLNFFKSDLGLYEKILTYQPVDVDLILPKIINSGVKLSKKQLTSFFDSRGVTFICSNNNKDGKKKHY</sequence>
<reference evidence="9" key="1">
    <citation type="submission" date="2020-05" db="EMBL/GenBank/DDBJ databases">
        <title>Phylogenomic resolution of chytrid fungi.</title>
        <authorList>
            <person name="Stajich J.E."/>
            <person name="Amses K."/>
            <person name="Simmons R."/>
            <person name="Seto K."/>
            <person name="Myers J."/>
            <person name="Bonds A."/>
            <person name="Quandt C.A."/>
            <person name="Barry K."/>
            <person name="Liu P."/>
            <person name="Grigoriev I."/>
            <person name="Longcore J.E."/>
            <person name="James T.Y."/>
        </authorList>
    </citation>
    <scope>NUCLEOTIDE SEQUENCE</scope>
    <source>
        <strain evidence="9">JEL0476</strain>
    </source>
</reference>
<gene>
    <name evidence="9" type="ORF">HK099_005405</name>
</gene>
<evidence type="ECO:0000256" key="7">
    <source>
        <dbReference type="ARBA" id="ARBA00029496"/>
    </source>
</evidence>
<keyword evidence="3" id="KW-0227">DNA damage</keyword>
<evidence type="ECO:0000256" key="6">
    <source>
        <dbReference type="ARBA" id="ARBA00023242"/>
    </source>
</evidence>
<dbReference type="Proteomes" id="UP001211065">
    <property type="component" value="Unassembled WGS sequence"/>
</dbReference>
<evidence type="ECO:0000256" key="1">
    <source>
        <dbReference type="ARBA" id="ARBA00004123"/>
    </source>
</evidence>
<dbReference type="GO" id="GO:0006260">
    <property type="term" value="P:DNA replication"/>
    <property type="evidence" value="ECO:0007669"/>
    <property type="project" value="InterPro"/>
</dbReference>
<dbReference type="AlphaFoldDB" id="A0AAD5Y2S8"/>
<proteinExistence type="inferred from homology"/>
<evidence type="ECO:0000256" key="2">
    <source>
        <dbReference type="ARBA" id="ARBA00006661"/>
    </source>
</evidence>
<dbReference type="GO" id="GO:0006310">
    <property type="term" value="P:DNA recombination"/>
    <property type="evidence" value="ECO:0007669"/>
    <property type="project" value="UniProtKB-KW"/>
</dbReference>
<protein>
    <recommendedName>
        <fullName evidence="7">Structure-specific endonuclease subunit SLX4</fullName>
    </recommendedName>
</protein>
<evidence type="ECO:0000256" key="5">
    <source>
        <dbReference type="ARBA" id="ARBA00023204"/>
    </source>
</evidence>
<evidence type="ECO:0000313" key="9">
    <source>
        <dbReference type="EMBL" id="KAJ3226179.1"/>
    </source>
</evidence>
<dbReference type="GO" id="GO:0006281">
    <property type="term" value="P:DNA repair"/>
    <property type="evidence" value="ECO:0007669"/>
    <property type="project" value="UniProtKB-KW"/>
</dbReference>
<evidence type="ECO:0000256" key="4">
    <source>
        <dbReference type="ARBA" id="ARBA00023172"/>
    </source>
</evidence>
<comment type="similarity">
    <text evidence="2">Belongs to the SLX4 family.</text>
</comment>
<accession>A0AAD5Y2S8</accession>